<keyword evidence="3 11" id="KW-0813">Transport</keyword>
<comment type="function">
    <text evidence="11 12">Key component of the proton channel; it plays a direct role in the translocation of protons across the membrane.</text>
</comment>
<dbReference type="PANTHER" id="PTHR42823:SF3">
    <property type="entry name" value="ATP SYNTHASE SUBUNIT A, CHLOROPLASTIC"/>
    <property type="match status" value="1"/>
</dbReference>
<evidence type="ECO:0000256" key="6">
    <source>
        <dbReference type="ARBA" id="ARBA00022781"/>
    </source>
</evidence>
<organism evidence="13 14">
    <name type="scientific">Helcococcus ovis</name>
    <dbReference type="NCBI Taxonomy" id="72026"/>
    <lineage>
        <taxon>Bacteria</taxon>
        <taxon>Bacillati</taxon>
        <taxon>Bacillota</taxon>
        <taxon>Tissierellia</taxon>
        <taxon>Tissierellales</taxon>
        <taxon>Peptoniphilaceae</taxon>
        <taxon>Helcococcus</taxon>
    </lineage>
</organism>
<dbReference type="PANTHER" id="PTHR42823">
    <property type="entry name" value="ATP SYNTHASE SUBUNIT A, CHLOROPLASTIC"/>
    <property type="match status" value="1"/>
</dbReference>
<dbReference type="EMBL" id="SCFR01000015">
    <property type="protein sequence ID" value="TFF65858.1"/>
    <property type="molecule type" value="Genomic_DNA"/>
</dbReference>
<evidence type="ECO:0000256" key="12">
    <source>
        <dbReference type="RuleBase" id="RU000483"/>
    </source>
</evidence>
<keyword evidence="8 11" id="KW-0406">Ion transport</keyword>
<accession>A0A4R9C281</accession>
<dbReference type="Pfam" id="PF00119">
    <property type="entry name" value="ATP-synt_A"/>
    <property type="match status" value="1"/>
</dbReference>
<feature type="transmembrane region" description="Helical" evidence="11">
    <location>
        <begin position="108"/>
        <end position="125"/>
    </location>
</feature>
<evidence type="ECO:0000313" key="13">
    <source>
        <dbReference type="EMBL" id="TFF65858.1"/>
    </source>
</evidence>
<dbReference type="GeneID" id="97031569"/>
<feature type="transmembrane region" description="Helical" evidence="11">
    <location>
        <begin position="79"/>
        <end position="101"/>
    </location>
</feature>
<dbReference type="Gene3D" id="1.20.120.220">
    <property type="entry name" value="ATP synthase, F0 complex, subunit A"/>
    <property type="match status" value="1"/>
</dbReference>
<dbReference type="GO" id="GO:0042777">
    <property type="term" value="P:proton motive force-driven plasma membrane ATP synthesis"/>
    <property type="evidence" value="ECO:0007669"/>
    <property type="project" value="TreeGrafter"/>
</dbReference>
<comment type="similarity">
    <text evidence="2 11 12">Belongs to the ATPase A chain family.</text>
</comment>
<evidence type="ECO:0000256" key="8">
    <source>
        <dbReference type="ARBA" id="ARBA00023065"/>
    </source>
</evidence>
<dbReference type="GO" id="GO:0005886">
    <property type="term" value="C:plasma membrane"/>
    <property type="evidence" value="ECO:0007669"/>
    <property type="project" value="UniProtKB-SubCell"/>
</dbReference>
<evidence type="ECO:0000256" key="2">
    <source>
        <dbReference type="ARBA" id="ARBA00006810"/>
    </source>
</evidence>
<keyword evidence="4 11" id="KW-0138">CF(0)</keyword>
<dbReference type="AlphaFoldDB" id="A0A4R9C281"/>
<dbReference type="InterPro" id="IPR023011">
    <property type="entry name" value="ATP_synth_F0_asu_AS"/>
</dbReference>
<dbReference type="InterPro" id="IPR045082">
    <property type="entry name" value="ATP_syn_F0_a_bact/chloroplast"/>
</dbReference>
<keyword evidence="14" id="KW-1185">Reference proteome</keyword>
<dbReference type="Proteomes" id="UP000297454">
    <property type="component" value="Unassembled WGS sequence"/>
</dbReference>
<comment type="caution">
    <text evidence="13">The sequence shown here is derived from an EMBL/GenBank/DDBJ whole genome shotgun (WGS) entry which is preliminary data.</text>
</comment>
<comment type="subcellular location">
    <subcellularLocation>
        <location evidence="11 12">Cell membrane</location>
        <topology evidence="11 12">Multi-pass membrane protein</topology>
    </subcellularLocation>
    <subcellularLocation>
        <location evidence="1">Membrane</location>
        <topology evidence="1">Multi-pass membrane protein</topology>
    </subcellularLocation>
</comment>
<protein>
    <recommendedName>
        <fullName evidence="11 12">ATP synthase subunit a</fullName>
    </recommendedName>
    <alternativeName>
        <fullName evidence="11">ATP synthase F0 sector subunit a</fullName>
    </alternativeName>
    <alternativeName>
        <fullName evidence="11">F-ATPase subunit 6</fullName>
    </alternativeName>
</protein>
<dbReference type="InterPro" id="IPR000568">
    <property type="entry name" value="ATP_synth_F0_asu"/>
</dbReference>
<evidence type="ECO:0000256" key="3">
    <source>
        <dbReference type="ARBA" id="ARBA00022448"/>
    </source>
</evidence>
<keyword evidence="6 11" id="KW-0375">Hydrogen ion transport</keyword>
<dbReference type="InterPro" id="IPR035908">
    <property type="entry name" value="F0_ATP_A_sf"/>
</dbReference>
<dbReference type="SUPFAM" id="SSF81336">
    <property type="entry name" value="F1F0 ATP synthase subunit A"/>
    <property type="match status" value="1"/>
</dbReference>
<keyword evidence="7 11" id="KW-1133">Transmembrane helix</keyword>
<evidence type="ECO:0000256" key="1">
    <source>
        <dbReference type="ARBA" id="ARBA00004141"/>
    </source>
</evidence>
<dbReference type="GO" id="GO:0045259">
    <property type="term" value="C:proton-transporting ATP synthase complex"/>
    <property type="evidence" value="ECO:0007669"/>
    <property type="project" value="UniProtKB-KW"/>
</dbReference>
<dbReference type="GO" id="GO:0046933">
    <property type="term" value="F:proton-transporting ATP synthase activity, rotational mechanism"/>
    <property type="evidence" value="ECO:0007669"/>
    <property type="project" value="UniProtKB-UniRule"/>
</dbReference>
<dbReference type="HAMAP" id="MF_01393">
    <property type="entry name" value="ATP_synth_a_bact"/>
    <property type="match status" value="1"/>
</dbReference>
<feature type="transmembrane region" description="Helical" evidence="11">
    <location>
        <begin position="204"/>
        <end position="226"/>
    </location>
</feature>
<sequence>MNISIDIVLNGKIYTISPELVNSVLVVFVLSLISIIIGIKAKRANFKEKPKGILLLAEIFVEGMENLVTVTMGKANVGFTPYITSLAMFLATSNLLGLLGLKPPTSNYTVPFTLAIITTLMIHINNIRFNGIGAYLKGYIEPIPVLLPINLLGELANPISLSFRLFGNILSGVIVTTLLYAALNSISVFLTPFITPVFHAYFDVFAGLIQTFVFIMLTMVNVSLAIGDREII</sequence>
<gene>
    <name evidence="11 13" type="primary">atpB</name>
    <name evidence="13" type="ORF">EQF91_05005</name>
</gene>
<keyword evidence="5 11" id="KW-0812">Transmembrane</keyword>
<evidence type="ECO:0000256" key="11">
    <source>
        <dbReference type="HAMAP-Rule" id="MF_01393"/>
    </source>
</evidence>
<evidence type="ECO:0000256" key="4">
    <source>
        <dbReference type="ARBA" id="ARBA00022547"/>
    </source>
</evidence>
<evidence type="ECO:0000256" key="9">
    <source>
        <dbReference type="ARBA" id="ARBA00023136"/>
    </source>
</evidence>
<dbReference type="OrthoDB" id="9789241at2"/>
<keyword evidence="9 11" id="KW-0472">Membrane</keyword>
<dbReference type="NCBIfam" id="TIGR01131">
    <property type="entry name" value="ATP_synt_6_or_A"/>
    <property type="match status" value="1"/>
</dbReference>
<dbReference type="PROSITE" id="PS00449">
    <property type="entry name" value="ATPASE_A"/>
    <property type="match status" value="1"/>
</dbReference>
<keyword evidence="10 11" id="KW-0066">ATP synthesis</keyword>
<name>A0A4R9C281_9FIRM</name>
<reference evidence="13 14" key="1">
    <citation type="submission" date="2019-01" db="EMBL/GenBank/DDBJ databases">
        <title>Draft Genome Sequences of Helcococcus ovis Strains Isolated from the Uterus and Vagina of Dairy Cows with Metritis.</title>
        <authorList>
            <person name="Cunha F."/>
            <person name="Jeon S.J."/>
            <person name="Kutzer P."/>
            <person name="Galvao K.N."/>
        </authorList>
    </citation>
    <scope>NUCLEOTIDE SEQUENCE [LARGE SCALE GENOMIC DNA]</scope>
    <source>
        <strain evidence="13 14">KG-37</strain>
    </source>
</reference>
<dbReference type="CDD" id="cd00310">
    <property type="entry name" value="ATP-synt_Fo_a_6"/>
    <property type="match status" value="1"/>
</dbReference>
<evidence type="ECO:0000256" key="7">
    <source>
        <dbReference type="ARBA" id="ARBA00022989"/>
    </source>
</evidence>
<evidence type="ECO:0000256" key="10">
    <source>
        <dbReference type="ARBA" id="ARBA00023310"/>
    </source>
</evidence>
<proteinExistence type="inferred from homology"/>
<feature type="transmembrane region" description="Helical" evidence="11">
    <location>
        <begin position="178"/>
        <end position="198"/>
    </location>
</feature>
<feature type="transmembrane region" description="Helical" evidence="11">
    <location>
        <begin position="20"/>
        <end position="41"/>
    </location>
</feature>
<evidence type="ECO:0000313" key="14">
    <source>
        <dbReference type="Proteomes" id="UP000297454"/>
    </source>
</evidence>
<evidence type="ECO:0000256" key="5">
    <source>
        <dbReference type="ARBA" id="ARBA00022692"/>
    </source>
</evidence>
<dbReference type="RefSeq" id="WP_134711922.1">
    <property type="nucleotide sequence ID" value="NZ_CP119081.1"/>
</dbReference>
<dbReference type="PRINTS" id="PR00123">
    <property type="entry name" value="ATPASEA"/>
</dbReference>
<keyword evidence="11" id="KW-1003">Cell membrane</keyword>